<dbReference type="InterPro" id="IPR036942">
    <property type="entry name" value="Beta-barrel_TonB_sf"/>
</dbReference>
<evidence type="ECO:0000256" key="8">
    <source>
        <dbReference type="ARBA" id="ARBA00023136"/>
    </source>
</evidence>
<dbReference type="InterPro" id="IPR012910">
    <property type="entry name" value="Plug_dom"/>
</dbReference>
<evidence type="ECO:0000256" key="7">
    <source>
        <dbReference type="ARBA" id="ARBA00023077"/>
    </source>
</evidence>
<feature type="domain" description="TonB-dependent receptor-like beta-barrel" evidence="13">
    <location>
        <begin position="175"/>
        <end position="590"/>
    </location>
</feature>
<dbReference type="PROSITE" id="PS52016">
    <property type="entry name" value="TONB_DEPENDENT_REC_3"/>
    <property type="match status" value="1"/>
</dbReference>
<dbReference type="Pfam" id="PF00593">
    <property type="entry name" value="TonB_dep_Rec_b-barrel"/>
    <property type="match status" value="1"/>
</dbReference>
<keyword evidence="2 10" id="KW-0813">Transport</keyword>
<evidence type="ECO:0000313" key="16">
    <source>
        <dbReference type="Proteomes" id="UP001500518"/>
    </source>
</evidence>
<evidence type="ECO:0000256" key="11">
    <source>
        <dbReference type="RuleBase" id="RU003357"/>
    </source>
</evidence>
<keyword evidence="3 10" id="KW-1134">Transmembrane beta strand</keyword>
<evidence type="ECO:0000256" key="6">
    <source>
        <dbReference type="ARBA" id="ARBA00023065"/>
    </source>
</evidence>
<dbReference type="InterPro" id="IPR039426">
    <property type="entry name" value="TonB-dep_rcpt-like"/>
</dbReference>
<dbReference type="Pfam" id="PF07715">
    <property type="entry name" value="Plug"/>
    <property type="match status" value="1"/>
</dbReference>
<keyword evidence="15" id="KW-0675">Receptor</keyword>
<dbReference type="InterPro" id="IPR037066">
    <property type="entry name" value="Plug_dom_sf"/>
</dbReference>
<reference evidence="16" key="1">
    <citation type="journal article" date="2019" name="Int. J. Syst. Evol. Microbiol.">
        <title>The Global Catalogue of Microorganisms (GCM) 10K type strain sequencing project: providing services to taxonomists for standard genome sequencing and annotation.</title>
        <authorList>
            <consortium name="The Broad Institute Genomics Platform"/>
            <consortium name="The Broad Institute Genome Sequencing Center for Infectious Disease"/>
            <person name="Wu L."/>
            <person name="Ma J."/>
        </authorList>
    </citation>
    <scope>NUCLEOTIDE SEQUENCE [LARGE SCALE GENOMIC DNA]</scope>
    <source>
        <strain evidence="16">JCM 18014</strain>
    </source>
</reference>
<keyword evidence="6" id="KW-0406">Ion transport</keyword>
<evidence type="ECO:0000256" key="5">
    <source>
        <dbReference type="ARBA" id="ARBA00022729"/>
    </source>
</evidence>
<protein>
    <submittedName>
        <fullName evidence="15">TonB-dependent receptor</fullName>
    </submittedName>
</protein>
<comment type="subcellular location">
    <subcellularLocation>
        <location evidence="1 10">Cell outer membrane</location>
        <topology evidence="1 10">Multi-pass membrane protein</topology>
    </subcellularLocation>
</comment>
<dbReference type="Gene3D" id="2.40.170.20">
    <property type="entry name" value="TonB-dependent receptor, beta-barrel domain"/>
    <property type="match status" value="1"/>
</dbReference>
<dbReference type="InterPro" id="IPR000531">
    <property type="entry name" value="Beta-barrel_TonB"/>
</dbReference>
<keyword evidence="9 10" id="KW-0998">Cell outer membrane</keyword>
<sequence>MYKYLFFGVFLASLAHPAFAQDEATITVTATGTRIEVVDTGQAVTVIGEDEIGAVQGADLTRILERAPGVAISRNGGTGGFTGVRLRGSEAEQVLTVIDGVRVSDPAAPTGGYDFGNLLALDLDKLEILRGSNSTIWGSDAIGGVIVASTRAQGGVRAMAEYGARDTASGTVSAGLSDADTGFLGLSGTWFSTDGISAADVGTEADGFEQWALNGHARYYFNDRFELFARTRYAEGELDLDGFPAPDFILADTDEVQETRQWTGSAGAVLDTGALFLSAAYSFADTDRDNLDTAGAETFTSQGRSDRIEVRGEWRPIGPFLLHFGAENEWTSYATAFDAGENTRSSGAYAQAGIEYNAISGHIGARVDDHADFGTTVSFGADASYELSPGLRLRASIGEGFKAPSLFQLYSDYGNLALDPEQSTSFDLGLAYGERTLSREPIYGAVTLFQRNTDNQIAFVSCFGETTGICTDRPFGTYDNVTRTRARGIEAELWARAADGVSLAAVYTLTDTEDRDTGLTLARRPRHAATLTGEWQPVQAVTLGADLRVVSDSFDDAANAVRLNGYEVLTLRGRWTVSERVELFGRVENLWDEQYQTAAGYGTAGTGAHIGARLSL</sequence>
<keyword evidence="8 10" id="KW-0472">Membrane</keyword>
<dbReference type="CDD" id="cd01347">
    <property type="entry name" value="ligand_gated_channel"/>
    <property type="match status" value="1"/>
</dbReference>
<evidence type="ECO:0000313" key="15">
    <source>
        <dbReference type="EMBL" id="GAA5051870.1"/>
    </source>
</evidence>
<evidence type="ECO:0000256" key="12">
    <source>
        <dbReference type="SAM" id="SignalP"/>
    </source>
</evidence>
<feature type="chain" id="PRO_5045244061" evidence="12">
    <location>
        <begin position="21"/>
        <end position="616"/>
    </location>
</feature>
<feature type="signal peptide" evidence="12">
    <location>
        <begin position="1"/>
        <end position="20"/>
    </location>
</feature>
<comment type="similarity">
    <text evidence="10 11">Belongs to the TonB-dependent receptor family.</text>
</comment>
<dbReference type="RefSeq" id="WP_346032229.1">
    <property type="nucleotide sequence ID" value="NZ_BAABHV010000009.1"/>
</dbReference>
<keyword evidence="4 10" id="KW-0812">Transmembrane</keyword>
<gene>
    <name evidence="15" type="ORF">GCM10023208_12170</name>
</gene>
<organism evidence="15 16">
    <name type="scientific">Erythrobacter westpacificensis</name>
    <dbReference type="NCBI Taxonomy" id="1055231"/>
    <lineage>
        <taxon>Bacteria</taxon>
        <taxon>Pseudomonadati</taxon>
        <taxon>Pseudomonadota</taxon>
        <taxon>Alphaproteobacteria</taxon>
        <taxon>Sphingomonadales</taxon>
        <taxon>Erythrobacteraceae</taxon>
        <taxon>Erythrobacter/Porphyrobacter group</taxon>
        <taxon>Erythrobacter</taxon>
    </lineage>
</organism>
<dbReference type="Proteomes" id="UP001500518">
    <property type="component" value="Unassembled WGS sequence"/>
</dbReference>
<keyword evidence="7 11" id="KW-0798">TonB box</keyword>
<evidence type="ECO:0000259" key="14">
    <source>
        <dbReference type="Pfam" id="PF07715"/>
    </source>
</evidence>
<evidence type="ECO:0000256" key="1">
    <source>
        <dbReference type="ARBA" id="ARBA00004571"/>
    </source>
</evidence>
<evidence type="ECO:0000256" key="2">
    <source>
        <dbReference type="ARBA" id="ARBA00022448"/>
    </source>
</evidence>
<accession>A0ABP9K7V3</accession>
<keyword evidence="16" id="KW-1185">Reference proteome</keyword>
<evidence type="ECO:0000256" key="4">
    <source>
        <dbReference type="ARBA" id="ARBA00022692"/>
    </source>
</evidence>
<dbReference type="PANTHER" id="PTHR30069:SF53">
    <property type="entry name" value="COLICIN I RECEPTOR-RELATED"/>
    <property type="match status" value="1"/>
</dbReference>
<keyword evidence="5 12" id="KW-0732">Signal</keyword>
<dbReference type="EMBL" id="BAABHV010000009">
    <property type="protein sequence ID" value="GAA5051870.1"/>
    <property type="molecule type" value="Genomic_DNA"/>
</dbReference>
<dbReference type="Gene3D" id="2.170.130.10">
    <property type="entry name" value="TonB-dependent receptor, plug domain"/>
    <property type="match status" value="1"/>
</dbReference>
<comment type="caution">
    <text evidence="15">The sequence shown here is derived from an EMBL/GenBank/DDBJ whole genome shotgun (WGS) entry which is preliminary data.</text>
</comment>
<evidence type="ECO:0000259" key="13">
    <source>
        <dbReference type="Pfam" id="PF00593"/>
    </source>
</evidence>
<evidence type="ECO:0000256" key="10">
    <source>
        <dbReference type="PROSITE-ProRule" id="PRU01360"/>
    </source>
</evidence>
<evidence type="ECO:0000256" key="9">
    <source>
        <dbReference type="ARBA" id="ARBA00023237"/>
    </source>
</evidence>
<dbReference type="PANTHER" id="PTHR30069">
    <property type="entry name" value="TONB-DEPENDENT OUTER MEMBRANE RECEPTOR"/>
    <property type="match status" value="1"/>
</dbReference>
<dbReference type="SUPFAM" id="SSF56935">
    <property type="entry name" value="Porins"/>
    <property type="match status" value="1"/>
</dbReference>
<proteinExistence type="inferred from homology"/>
<feature type="domain" description="TonB-dependent receptor plug" evidence="14">
    <location>
        <begin position="38"/>
        <end position="145"/>
    </location>
</feature>
<evidence type="ECO:0000256" key="3">
    <source>
        <dbReference type="ARBA" id="ARBA00022452"/>
    </source>
</evidence>
<name>A0ABP9K7V3_9SPHN</name>